<comment type="caution">
    <text evidence="2">The sequence shown here is derived from an EMBL/GenBank/DDBJ whole genome shotgun (WGS) entry which is preliminary data.</text>
</comment>
<proteinExistence type="predicted"/>
<dbReference type="RefSeq" id="WP_258956264.1">
    <property type="nucleotide sequence ID" value="NZ_CYTK01000007.1"/>
</dbReference>
<evidence type="ECO:0000256" key="1">
    <source>
        <dbReference type="SAM" id="SignalP"/>
    </source>
</evidence>
<evidence type="ECO:0008006" key="4">
    <source>
        <dbReference type="Google" id="ProtNLM"/>
    </source>
</evidence>
<feature type="signal peptide" evidence="1">
    <location>
        <begin position="1"/>
        <end position="25"/>
    </location>
</feature>
<protein>
    <recommendedName>
        <fullName evidence="4">SH3 domain-containing protein</fullName>
    </recommendedName>
</protein>
<sequence length="222" mass="24154">MTKPMTMRRIFLALAALAVSPAINAQTPSKPAAWTPPGPTACSFSGWTTNDKPAIQVRASASAQAAVVGSLPTTRGDGPDPEIDYYSVTFDVTEARDGWLKIKNASDDKTGDEQSKPRPVYRGEGWIEAADAQVGIQSARGYARPDTGSERLLDLGSDWLTERATLRGIAACEGEWLLLDYQMRNSDTFEPLASKDRTRGRAWFRGVCSSSETTCDMRSVDK</sequence>
<keyword evidence="1" id="KW-0732">Signal</keyword>
<reference evidence="2 3" key="1">
    <citation type="submission" date="2015-09" db="EMBL/GenBank/DDBJ databases">
        <authorList>
            <consortium name="Pathogen Informatics"/>
        </authorList>
    </citation>
    <scope>NUCLEOTIDE SEQUENCE [LARGE SCALE GENOMIC DNA]</scope>
    <source>
        <strain evidence="2 3">2789STDY5608625</strain>
    </source>
</reference>
<feature type="chain" id="PRO_5042043182" description="SH3 domain-containing protein" evidence="1">
    <location>
        <begin position="26"/>
        <end position="222"/>
    </location>
</feature>
<evidence type="ECO:0000313" key="3">
    <source>
        <dbReference type="Proteomes" id="UP000044098"/>
    </source>
</evidence>
<dbReference type="Proteomes" id="UP000044098">
    <property type="component" value="Unassembled WGS sequence"/>
</dbReference>
<accession>A0AAD2J297</accession>
<dbReference type="AlphaFoldDB" id="A0AAD2J297"/>
<dbReference type="EMBL" id="CYTK01000007">
    <property type="protein sequence ID" value="CUJ47913.1"/>
    <property type="molecule type" value="Genomic_DNA"/>
</dbReference>
<gene>
    <name evidence="2" type="ORF">ERS370000_04146</name>
</gene>
<organism evidence="2 3">
    <name type="scientific">Achromobacter aegrifaciens</name>
    <dbReference type="NCBI Taxonomy" id="1287736"/>
    <lineage>
        <taxon>Bacteria</taxon>
        <taxon>Pseudomonadati</taxon>
        <taxon>Pseudomonadota</taxon>
        <taxon>Betaproteobacteria</taxon>
        <taxon>Burkholderiales</taxon>
        <taxon>Alcaligenaceae</taxon>
        <taxon>Achromobacter</taxon>
    </lineage>
</organism>
<evidence type="ECO:0000313" key="2">
    <source>
        <dbReference type="EMBL" id="CUJ47913.1"/>
    </source>
</evidence>
<name>A0AAD2J297_ACHAE</name>